<keyword evidence="3" id="KW-1185">Reference proteome</keyword>
<dbReference type="PROSITE" id="PS51186">
    <property type="entry name" value="GNAT"/>
    <property type="match status" value="1"/>
</dbReference>
<dbReference type="InterPro" id="IPR051531">
    <property type="entry name" value="N-acetyltransferase"/>
</dbReference>
<feature type="domain" description="N-acetyltransferase" evidence="1">
    <location>
        <begin position="1"/>
        <end position="148"/>
    </location>
</feature>
<dbReference type="Gene3D" id="3.40.630.30">
    <property type="match status" value="1"/>
</dbReference>
<dbReference type="InterPro" id="IPR000182">
    <property type="entry name" value="GNAT_dom"/>
</dbReference>
<gene>
    <name evidence="2" type="ORF">GXP67_34390</name>
</gene>
<accession>A0A6C0GTA1</accession>
<proteinExistence type="predicted"/>
<dbReference type="GO" id="GO:0016747">
    <property type="term" value="F:acyltransferase activity, transferring groups other than amino-acyl groups"/>
    <property type="evidence" value="ECO:0007669"/>
    <property type="project" value="InterPro"/>
</dbReference>
<protein>
    <submittedName>
        <fullName evidence="2">GNAT family N-acetyltransferase</fullName>
    </submittedName>
</protein>
<reference evidence="2 3" key="1">
    <citation type="submission" date="2020-01" db="EMBL/GenBank/DDBJ databases">
        <authorList>
            <person name="Kim M.K."/>
        </authorList>
    </citation>
    <scope>NUCLEOTIDE SEQUENCE [LARGE SCALE GENOMIC DNA]</scope>
    <source>
        <strain evidence="2 3">172606-1</strain>
    </source>
</reference>
<dbReference type="KEGG" id="rhoz:GXP67_34390"/>
<dbReference type="RefSeq" id="WP_162447328.1">
    <property type="nucleotide sequence ID" value="NZ_CP048222.1"/>
</dbReference>
<dbReference type="Pfam" id="PF13302">
    <property type="entry name" value="Acetyltransf_3"/>
    <property type="match status" value="1"/>
</dbReference>
<dbReference type="CDD" id="cd04301">
    <property type="entry name" value="NAT_SF"/>
    <property type="match status" value="1"/>
</dbReference>
<evidence type="ECO:0000259" key="1">
    <source>
        <dbReference type="PROSITE" id="PS51186"/>
    </source>
</evidence>
<organism evidence="2 3">
    <name type="scientific">Rhodocytophaga rosea</name>
    <dbReference type="NCBI Taxonomy" id="2704465"/>
    <lineage>
        <taxon>Bacteria</taxon>
        <taxon>Pseudomonadati</taxon>
        <taxon>Bacteroidota</taxon>
        <taxon>Cytophagia</taxon>
        <taxon>Cytophagales</taxon>
        <taxon>Rhodocytophagaceae</taxon>
        <taxon>Rhodocytophaga</taxon>
    </lineage>
</organism>
<name>A0A6C0GTA1_9BACT</name>
<dbReference type="Proteomes" id="UP000480178">
    <property type="component" value="Chromosome"/>
</dbReference>
<dbReference type="EMBL" id="CP048222">
    <property type="protein sequence ID" value="QHT71389.1"/>
    <property type="molecule type" value="Genomic_DNA"/>
</dbReference>
<dbReference type="PANTHER" id="PTHR43792:SF13">
    <property type="entry name" value="ACETYLTRANSFERASE"/>
    <property type="match status" value="1"/>
</dbReference>
<dbReference type="InterPro" id="IPR016181">
    <property type="entry name" value="Acyl_CoA_acyltransferase"/>
</dbReference>
<evidence type="ECO:0000313" key="3">
    <source>
        <dbReference type="Proteomes" id="UP000480178"/>
    </source>
</evidence>
<sequence>MKLLPIQELLPDNQDFINHPDCVESLKQSVAFYEKTGYFPPWIGYFAQNEDTLIGSASFKGVPQKGAVEIVYGTFPQYQHQGLGTLICKELVRLALEADPTLKIRARTSPEKNYSTRILRKNGFELFGTSWDEQDGQVWEWEYRYRNS</sequence>
<dbReference type="PANTHER" id="PTHR43792">
    <property type="entry name" value="GNAT FAMILY, PUTATIVE (AFU_ORTHOLOGUE AFUA_3G00765)-RELATED-RELATED"/>
    <property type="match status" value="1"/>
</dbReference>
<dbReference type="SUPFAM" id="SSF55729">
    <property type="entry name" value="Acyl-CoA N-acyltransferases (Nat)"/>
    <property type="match status" value="1"/>
</dbReference>
<dbReference type="AlphaFoldDB" id="A0A6C0GTA1"/>
<evidence type="ECO:0000313" key="2">
    <source>
        <dbReference type="EMBL" id="QHT71389.1"/>
    </source>
</evidence>
<keyword evidence="2" id="KW-0808">Transferase</keyword>